<name>G0VL05_NAUCA</name>
<protein>
    <recommendedName>
        <fullName evidence="4">FAM86 N-terminal domain-containing protein</fullName>
    </recommendedName>
</protein>
<gene>
    <name evidence="2" type="primary">NCAS0J02150</name>
    <name evidence="2" type="ordered locus">NCAS_0J02150</name>
</gene>
<keyword evidence="1" id="KW-0808">Transferase</keyword>
<dbReference type="Pfam" id="PF10294">
    <property type="entry name" value="Methyltransf_16"/>
    <property type="match status" value="1"/>
</dbReference>
<dbReference type="RefSeq" id="XP_003678531.1">
    <property type="nucleotide sequence ID" value="XM_003678483.1"/>
</dbReference>
<dbReference type="Proteomes" id="UP000001640">
    <property type="component" value="Chromosome 10"/>
</dbReference>
<dbReference type="Gene3D" id="3.40.50.150">
    <property type="entry name" value="Vaccinia Virus protein VP39"/>
    <property type="match status" value="1"/>
</dbReference>
<dbReference type="InterPro" id="IPR029063">
    <property type="entry name" value="SAM-dependent_MTases_sf"/>
</dbReference>
<reference evidence="2 3" key="1">
    <citation type="journal article" date="2011" name="Proc. Natl. Acad. Sci. U.S.A.">
        <title>Evolutionary erosion of yeast sex chromosomes by mating-type switching accidents.</title>
        <authorList>
            <person name="Gordon J.L."/>
            <person name="Armisen D."/>
            <person name="Proux-Wera E."/>
            <person name="Oheigeartaigh S.S."/>
            <person name="Byrne K.P."/>
            <person name="Wolfe K.H."/>
        </authorList>
    </citation>
    <scope>NUCLEOTIDE SEQUENCE [LARGE SCALE GENOMIC DNA]</scope>
    <source>
        <strain evidence="3">ATCC 76901 / BCRC 22586 / CBS 4309 / NBRC 1992 / NRRL Y-12630</strain>
    </source>
</reference>
<keyword evidence="3" id="KW-1185">Reference proteome</keyword>
<evidence type="ECO:0000313" key="2">
    <source>
        <dbReference type="EMBL" id="CCC72194.1"/>
    </source>
</evidence>
<dbReference type="PANTHER" id="PTHR14614:SF130">
    <property type="entry name" value="PROTEIN-LYSINE N-METHYLTRANSFERASE EEF2KMT"/>
    <property type="match status" value="1"/>
</dbReference>
<dbReference type="OrthoDB" id="194386at2759"/>
<dbReference type="GeneID" id="96905890"/>
<dbReference type="HOGENOM" id="CLU_038942_1_1_1"/>
<sequence length="322" mass="37241">MDDLLSDRLRQRYPVDQVIDLIKSHQDELSLDKLIESLESINDINKYYLKLVLKGLIDKNVLQDKDEEGIFSEWIYDKYIELLNVNFDGIKDNDDIIMYRFNSAIKVLIREKPYLISAMNTTGFRTWAASVYLSKYLVDHEDALINDDDNILELGAGTGLVSLTIASMDKMKDNKLRRMYVTDGDSELVSGQMQDNFQMNEVNVDNHIKLQKLWWNSPDQPIPERVNVVIGADVTYDSTCFTDLCSCLRQCLLESECYKCLIASTIRNVKTDKLFQSTVEHFGMRWKIITSTEREPSTKDVLMDEVLFRPLLGPICIYEITI</sequence>
<organism evidence="2 3">
    <name type="scientific">Naumovozyma castellii</name>
    <name type="common">Yeast</name>
    <name type="synonym">Saccharomyces castellii</name>
    <dbReference type="NCBI Taxonomy" id="27288"/>
    <lineage>
        <taxon>Eukaryota</taxon>
        <taxon>Fungi</taxon>
        <taxon>Dikarya</taxon>
        <taxon>Ascomycota</taxon>
        <taxon>Saccharomycotina</taxon>
        <taxon>Saccharomycetes</taxon>
        <taxon>Saccharomycetales</taxon>
        <taxon>Saccharomycetaceae</taxon>
        <taxon>Naumovozyma</taxon>
    </lineage>
</organism>
<dbReference type="STRING" id="1064592.G0VL05"/>
<dbReference type="OMA" id="MYVTDGD"/>
<dbReference type="EMBL" id="HE576761">
    <property type="protein sequence ID" value="CCC72194.1"/>
    <property type="molecule type" value="Genomic_DNA"/>
</dbReference>
<dbReference type="InterPro" id="IPR019410">
    <property type="entry name" value="Methyltransf_16"/>
</dbReference>
<evidence type="ECO:0000313" key="3">
    <source>
        <dbReference type="Proteomes" id="UP000001640"/>
    </source>
</evidence>
<evidence type="ECO:0008006" key="4">
    <source>
        <dbReference type="Google" id="ProtNLM"/>
    </source>
</evidence>
<dbReference type="KEGG" id="ncs:NCAS_0J02150"/>
<dbReference type="FunCoup" id="G0VL05">
    <property type="interactions" value="534"/>
</dbReference>
<reference key="2">
    <citation type="submission" date="2011-08" db="EMBL/GenBank/DDBJ databases">
        <title>Genome sequence of Naumovozyma castellii.</title>
        <authorList>
            <person name="Gordon J.L."/>
            <person name="Armisen D."/>
            <person name="Proux-Wera E."/>
            <person name="OhEigeartaigh S.S."/>
            <person name="Byrne K.P."/>
            <person name="Wolfe K.H."/>
        </authorList>
    </citation>
    <scope>NUCLEOTIDE SEQUENCE</scope>
    <source>
        <strain>Type strain:CBS 4309</strain>
    </source>
</reference>
<dbReference type="SUPFAM" id="SSF53335">
    <property type="entry name" value="S-adenosyl-L-methionine-dependent methyltransferases"/>
    <property type="match status" value="1"/>
</dbReference>
<dbReference type="InParanoid" id="G0VL05"/>
<dbReference type="AlphaFoldDB" id="G0VL05"/>
<evidence type="ECO:0000256" key="1">
    <source>
        <dbReference type="ARBA" id="ARBA00022679"/>
    </source>
</evidence>
<accession>G0VL05</accession>
<proteinExistence type="predicted"/>
<dbReference type="eggNOG" id="KOG2497">
    <property type="taxonomic scope" value="Eukaryota"/>
</dbReference>
<dbReference type="PANTHER" id="PTHR14614">
    <property type="entry name" value="HEPATOCELLULAR CARCINOMA-ASSOCIATED ANTIGEN"/>
    <property type="match status" value="1"/>
</dbReference>
<dbReference type="GO" id="GO:0016279">
    <property type="term" value="F:protein-lysine N-methyltransferase activity"/>
    <property type="evidence" value="ECO:0007669"/>
    <property type="project" value="EnsemblFungi"/>
</dbReference>
<dbReference type="GO" id="GO:0005737">
    <property type="term" value="C:cytoplasm"/>
    <property type="evidence" value="ECO:0007669"/>
    <property type="project" value="TreeGrafter"/>
</dbReference>